<evidence type="ECO:0000313" key="2">
    <source>
        <dbReference type="Proteomes" id="UP001352852"/>
    </source>
</evidence>
<dbReference type="Proteomes" id="UP001352852">
    <property type="component" value="Unassembled WGS sequence"/>
</dbReference>
<reference evidence="1 2" key="1">
    <citation type="submission" date="2021-06" db="EMBL/GenBank/DDBJ databases">
        <authorList>
            <person name="Palmer J.M."/>
        </authorList>
    </citation>
    <scope>NUCLEOTIDE SEQUENCE [LARGE SCALE GENOMIC DNA]</scope>
    <source>
        <strain evidence="1 2">CL_MEX2019</strain>
        <tissue evidence="1">Muscle</tissue>
    </source>
</reference>
<name>A0ABU7EAC3_9TELE</name>
<proteinExistence type="predicted"/>
<evidence type="ECO:0000313" key="1">
    <source>
        <dbReference type="EMBL" id="MED6284208.1"/>
    </source>
</evidence>
<protein>
    <recommendedName>
        <fullName evidence="3">Secreted protein</fullName>
    </recommendedName>
</protein>
<keyword evidence="2" id="KW-1185">Reference proteome</keyword>
<gene>
    <name evidence="1" type="ORF">CHARACLAT_016959</name>
</gene>
<accession>A0ABU7EAC3</accession>
<dbReference type="EMBL" id="JAHUTJ010050584">
    <property type="protein sequence ID" value="MED6284208.1"/>
    <property type="molecule type" value="Genomic_DNA"/>
</dbReference>
<evidence type="ECO:0008006" key="3">
    <source>
        <dbReference type="Google" id="ProtNLM"/>
    </source>
</evidence>
<organism evidence="1 2">
    <name type="scientific">Characodon lateralis</name>
    <dbReference type="NCBI Taxonomy" id="208331"/>
    <lineage>
        <taxon>Eukaryota</taxon>
        <taxon>Metazoa</taxon>
        <taxon>Chordata</taxon>
        <taxon>Craniata</taxon>
        <taxon>Vertebrata</taxon>
        <taxon>Euteleostomi</taxon>
        <taxon>Actinopterygii</taxon>
        <taxon>Neopterygii</taxon>
        <taxon>Teleostei</taxon>
        <taxon>Neoteleostei</taxon>
        <taxon>Acanthomorphata</taxon>
        <taxon>Ovalentaria</taxon>
        <taxon>Atherinomorphae</taxon>
        <taxon>Cyprinodontiformes</taxon>
        <taxon>Goodeidae</taxon>
        <taxon>Characodon</taxon>
    </lineage>
</organism>
<sequence>MRLSLSLSLSLSPCLQSSSSNVGAGSHFLCSMRARGHRRGFPNHNVQPSRAPVFLSPLSKCYLVKPDMMTSFGKLDPGKHRKPCRLI</sequence>
<comment type="caution">
    <text evidence="1">The sequence shown here is derived from an EMBL/GenBank/DDBJ whole genome shotgun (WGS) entry which is preliminary data.</text>
</comment>